<feature type="domain" description="Pentraxin (PTX)" evidence="2">
    <location>
        <begin position="324"/>
        <end position="532"/>
    </location>
</feature>
<dbReference type="SMART" id="SM00159">
    <property type="entry name" value="PTX"/>
    <property type="match status" value="1"/>
</dbReference>
<dbReference type="Ensembl" id="ENSSANT00000023573.1">
    <property type="protein sequence ID" value="ENSSANP00000022110.1"/>
    <property type="gene ID" value="ENSSANG00000011480.1"/>
</dbReference>
<dbReference type="InterPro" id="IPR013320">
    <property type="entry name" value="ConA-like_dom_sf"/>
</dbReference>
<gene>
    <name evidence="3" type="primary">ptx3a</name>
</gene>
<dbReference type="PANTHER" id="PTHR46943">
    <property type="entry name" value="PENTRAXIN-RELATED PROTEIN PTX3"/>
    <property type="match status" value="1"/>
</dbReference>
<dbReference type="AlphaFoldDB" id="A0A671LNL7"/>
<proteinExistence type="predicted"/>
<dbReference type="Gene3D" id="2.60.120.200">
    <property type="match status" value="1"/>
</dbReference>
<evidence type="ECO:0000313" key="3">
    <source>
        <dbReference type="Ensembl" id="ENSSANP00000022110.1"/>
    </source>
</evidence>
<dbReference type="Proteomes" id="UP000472260">
    <property type="component" value="Unassembled WGS sequence"/>
</dbReference>
<dbReference type="SUPFAM" id="SSF49899">
    <property type="entry name" value="Concanavalin A-like lectins/glucanases"/>
    <property type="match status" value="1"/>
</dbReference>
<dbReference type="GO" id="GO:0045087">
    <property type="term" value="P:innate immune response"/>
    <property type="evidence" value="ECO:0007669"/>
    <property type="project" value="TreeGrafter"/>
</dbReference>
<reference evidence="3" key="2">
    <citation type="submission" date="2025-09" db="UniProtKB">
        <authorList>
            <consortium name="Ensembl"/>
        </authorList>
    </citation>
    <scope>IDENTIFICATION</scope>
</reference>
<evidence type="ECO:0000313" key="4">
    <source>
        <dbReference type="Proteomes" id="UP000472260"/>
    </source>
</evidence>
<dbReference type="Pfam" id="PF00354">
    <property type="entry name" value="Pentaxin"/>
    <property type="match status" value="1"/>
</dbReference>
<reference evidence="3" key="1">
    <citation type="submission" date="2025-08" db="UniProtKB">
        <authorList>
            <consortium name="Ensembl"/>
        </authorList>
    </citation>
    <scope>IDENTIFICATION</scope>
</reference>
<organism evidence="3 4">
    <name type="scientific">Sinocyclocheilus anshuiensis</name>
    <dbReference type="NCBI Taxonomy" id="1608454"/>
    <lineage>
        <taxon>Eukaryota</taxon>
        <taxon>Metazoa</taxon>
        <taxon>Chordata</taxon>
        <taxon>Craniata</taxon>
        <taxon>Vertebrata</taxon>
        <taxon>Euteleostomi</taxon>
        <taxon>Actinopterygii</taxon>
        <taxon>Neopterygii</taxon>
        <taxon>Teleostei</taxon>
        <taxon>Ostariophysi</taxon>
        <taxon>Cypriniformes</taxon>
        <taxon>Cyprinidae</taxon>
        <taxon>Cyprininae</taxon>
        <taxon>Sinocyclocheilus</taxon>
    </lineage>
</organism>
<dbReference type="PRINTS" id="PR00895">
    <property type="entry name" value="PENTAXIN"/>
</dbReference>
<name>A0A671LNL7_9TELE</name>
<dbReference type="PANTHER" id="PTHR46943:SF1">
    <property type="entry name" value="PENTRAXIN-RELATED PROTEIN PTX3"/>
    <property type="match status" value="1"/>
</dbReference>
<dbReference type="PROSITE" id="PS51828">
    <property type="entry name" value="PTX_2"/>
    <property type="match status" value="1"/>
</dbReference>
<evidence type="ECO:0000256" key="1">
    <source>
        <dbReference type="PROSITE-ProRule" id="PRU01172"/>
    </source>
</evidence>
<dbReference type="InterPro" id="IPR001759">
    <property type="entry name" value="PTX_dom"/>
</dbReference>
<dbReference type="InterPro" id="IPR042837">
    <property type="entry name" value="PTX3"/>
</dbReference>
<dbReference type="InterPro" id="IPR058832">
    <property type="entry name" value="PTX3_N"/>
</dbReference>
<comment type="caution">
    <text evidence="1">Lacks conserved residue(s) required for the propagation of feature annotation.</text>
</comment>
<sequence>MKNFSLELTLSPPPLSLSLSEHNVYIDHRAPLSGSVPFQLQFTKQAGVQPTDCSASNKEGHQREKRQLYTNTEPCSYSHMASTSKRTFLQAMCLVVSLSTAVPENYGDDIKVSFGEDYFNEITDEDQLEEVTPTPSSEPCRSPVFTKWDKLFTMLENSQMKENMLLQYADDIIKVELQSLRGELLQFVAQYGGSCTSAVESSVRRAGIQTETRLQNALHRVREVSADQYTQHDAALQQLLAASVNQAARMERLESGCLKLGGGGLASQAKSFQVRQLMQEVTETENRGRLEKTLATISSELQTIREQLTLYTRSVLANSLPSGCDTGLLFPTRSSKAHVEVSPKTPFQNNAVTICLWVKPTQVLNKTILFSYSTTGNAYELQLVLNGQSAFFTVDGETHLVEASGAVQEGQWVHICAVWSSQQGLASLWVNGQQAASSPGVAEGHELRSKGSILLGQEYGRSFRHLSIPDTFDAELAFTGKMTGVNMWDRDLDSKEISQQARLDGSGCGIRGNVVAWGVSDIEPKGGVKLIY</sequence>
<keyword evidence="4" id="KW-1185">Reference proteome</keyword>
<dbReference type="GO" id="GO:0001849">
    <property type="term" value="F:complement component C1q complex binding"/>
    <property type="evidence" value="ECO:0007669"/>
    <property type="project" value="TreeGrafter"/>
</dbReference>
<dbReference type="GO" id="GO:0005615">
    <property type="term" value="C:extracellular space"/>
    <property type="evidence" value="ECO:0007669"/>
    <property type="project" value="TreeGrafter"/>
</dbReference>
<evidence type="ECO:0000259" key="2">
    <source>
        <dbReference type="PROSITE" id="PS51828"/>
    </source>
</evidence>
<protein>
    <submittedName>
        <fullName evidence="3">Pentraxin-related protein PTX3-like</fullName>
    </submittedName>
</protein>
<dbReference type="Pfam" id="PF26206">
    <property type="entry name" value="PTX3_N"/>
    <property type="match status" value="1"/>
</dbReference>
<accession>A0A671LNL7</accession>